<evidence type="ECO:0000313" key="3">
    <source>
        <dbReference type="Proteomes" id="UP000006163"/>
    </source>
</evidence>
<dbReference type="PROSITE" id="PS51257">
    <property type="entry name" value="PROKAR_LIPOPROTEIN"/>
    <property type="match status" value="1"/>
</dbReference>
<dbReference type="AlphaFoldDB" id="C0R8R6"/>
<name>C0R8R6_BORVA</name>
<evidence type="ECO:0008006" key="4">
    <source>
        <dbReference type="Google" id="ProtNLM"/>
    </source>
</evidence>
<keyword evidence="1" id="KW-0732">Signal</keyword>
<protein>
    <recommendedName>
        <fullName evidence="4">Lipoprotein</fullName>
    </recommendedName>
</protein>
<dbReference type="EMBL" id="CP001437">
    <property type="protein sequence ID" value="ACN52867.1"/>
    <property type="molecule type" value="Genomic_DNA"/>
</dbReference>
<dbReference type="Proteomes" id="UP000006163">
    <property type="component" value="Plasmid VS116_lp25"/>
</dbReference>
<dbReference type="HOGENOM" id="CLU_846402_0_0_12"/>
<proteinExistence type="predicted"/>
<feature type="signal peptide" evidence="1">
    <location>
        <begin position="1"/>
        <end position="23"/>
    </location>
</feature>
<sequence length="328" mass="37827">MKIKNMYQKMVFLTILIFISACNQDSQNKKDKDKVLNYSEGVDTVYLHSTAKVEVDFHSGSRFLDSIDSAHQALYKADLLRSTKFFNYGTIEDIRFKNGIASKPPSYIYYTNASNKSTFFTIGLLISSPQGNNLGQLEIVVRAYDLAPQGFLVYRVNHHERDDRGLRRRRYYRFFDSTIENIYGAETSSIKLKNISKYLDSEMNRTVVDNSARISKFANTVLSALQMEPDSASEIMNPYFAEAVSAVVFLTLAPLLDYRIEEAVFQLVRTDHFSKTLSINSYSTMMKQWAGLSYWDYIVLHPDEDVRQPGKLAMHPQWPMVYMNIVKY</sequence>
<reference evidence="2 3" key="1">
    <citation type="journal article" date="2012" name="J. Bacteriol.">
        <title>Whole-Genome Sequences of Borrelia bissettii, Borrelia valaisiana, and Borrelia spielmanii.</title>
        <authorList>
            <person name="Schutzer S.E."/>
            <person name="Fraser-Liggett C.M."/>
            <person name="Qiu W.G."/>
            <person name="Kraiczy P."/>
            <person name="Mongodin E.F."/>
            <person name="Dunn J.J."/>
            <person name="Luft B.J."/>
            <person name="Casjens S.R."/>
        </authorList>
    </citation>
    <scope>NUCLEOTIDE SEQUENCE [LARGE SCALE GENOMIC DNA]</scope>
    <source>
        <strain evidence="2 3">VS116</strain>
        <plasmid evidence="2">VS116_lp25</plasmid>
    </source>
</reference>
<organism evidence="2 3">
    <name type="scientific">Borreliella valaisiana VS116</name>
    <dbReference type="NCBI Taxonomy" id="445987"/>
    <lineage>
        <taxon>Bacteria</taxon>
        <taxon>Pseudomonadati</taxon>
        <taxon>Spirochaetota</taxon>
        <taxon>Spirochaetia</taxon>
        <taxon>Spirochaetales</taxon>
        <taxon>Borreliaceae</taxon>
        <taxon>Borreliella</taxon>
    </lineage>
</organism>
<feature type="chain" id="PRO_5002902583" description="Lipoprotein" evidence="1">
    <location>
        <begin position="24"/>
        <end position="328"/>
    </location>
</feature>
<evidence type="ECO:0000313" key="2">
    <source>
        <dbReference type="EMBL" id="ACN52867.1"/>
    </source>
</evidence>
<keyword evidence="2" id="KW-0614">Plasmid</keyword>
<dbReference type="GeneID" id="63641819"/>
<keyword evidence="3" id="KW-1185">Reference proteome</keyword>
<dbReference type="RefSeq" id="WP_012665308.1">
    <property type="nucleotide sequence ID" value="NC_012166.1"/>
</dbReference>
<evidence type="ECO:0000256" key="1">
    <source>
        <dbReference type="SAM" id="SignalP"/>
    </source>
</evidence>
<accession>C0R8R6</accession>
<gene>
    <name evidence="2" type="ORF">BVAVS116_E0035</name>
</gene>
<dbReference type="OrthoDB" id="353002at2"/>
<geneLocation type="plasmid" evidence="2 3">
    <name>VS116_lp25</name>
</geneLocation>